<evidence type="ECO:0000256" key="1">
    <source>
        <dbReference type="SAM" id="MobiDB-lite"/>
    </source>
</evidence>
<dbReference type="InterPro" id="IPR038636">
    <property type="entry name" value="Wzi_sf"/>
</dbReference>
<evidence type="ECO:0000313" key="3">
    <source>
        <dbReference type="Proteomes" id="UP001317705"/>
    </source>
</evidence>
<sequence length="539" mass="60249">MLNMMRSCSYLVLAALLLFGFAGTSWGLASNNIPLDSPVYQYLDKLAGFGLITSEVKGIRPYAKAEAARLLTEAEMNLPRLEGGGAAFAGQLIARLRELIPREANLRAAPERAPWFDANPLASARLRYVYLDGVPRDYTRDVYDPANQSAFGFIGGNLRPQSPAIVHKSGSEGTPLQENNEGVNYGRGNNGEFRWDMEGFVKDKVSLLVEPLLLATPGMKRLALQKGYVKIGSGGLELEAGRDANWFGPGYRGALTLTDNAKNFDLIKLSSPEPLDVAWVKKYLGDFKYAAIFSRFNETGTGANLRRPYFVGIKLALKPKPWFEIGANFVRQEGGPGFSGSTSIQDLIFGGGYTNKSNTIAGIDLRFKLPWLRDSELYGEYVGEDSALFWPFVESYLAGFYIPRLTASGQDDLRFEYFWGHQLLYSDGKFPDGYTYDGMSPGHSQGGGAQEFFVRYSHWFSVRNSVALEYIHGDRGKVGKIAPQKTEYRNGARFFWDLPVYGDIDAEIMYGWERINNLNLVEGVNRSNQLVRFDLRYRY</sequence>
<evidence type="ECO:0008006" key="4">
    <source>
        <dbReference type="Google" id="ProtNLM"/>
    </source>
</evidence>
<dbReference type="Pfam" id="PF14052">
    <property type="entry name" value="Caps_assemb_Wzi"/>
    <property type="match status" value="1"/>
</dbReference>
<evidence type="ECO:0000313" key="2">
    <source>
        <dbReference type="EMBL" id="BDV43438.1"/>
    </source>
</evidence>
<proteinExistence type="predicted"/>
<accession>A0ABM8ELY3</accession>
<dbReference type="Gene3D" id="2.40.160.130">
    <property type="entry name" value="Capsule assembly protein Wzi"/>
    <property type="match status" value="1"/>
</dbReference>
<dbReference type="EMBL" id="AP027151">
    <property type="protein sequence ID" value="BDV43438.1"/>
    <property type="molecule type" value="Genomic_DNA"/>
</dbReference>
<feature type="region of interest" description="Disordered" evidence="1">
    <location>
        <begin position="166"/>
        <end position="185"/>
    </location>
</feature>
<keyword evidence="3" id="KW-1185">Reference proteome</keyword>
<gene>
    <name evidence="2" type="ORF">GURASL_23610</name>
</gene>
<organism evidence="2 3">
    <name type="scientific">Geotalea uraniireducens</name>
    <dbReference type="NCBI Taxonomy" id="351604"/>
    <lineage>
        <taxon>Bacteria</taxon>
        <taxon>Pseudomonadati</taxon>
        <taxon>Thermodesulfobacteriota</taxon>
        <taxon>Desulfuromonadia</taxon>
        <taxon>Geobacterales</taxon>
        <taxon>Geobacteraceae</taxon>
        <taxon>Geotalea</taxon>
    </lineage>
</organism>
<dbReference type="Proteomes" id="UP001317705">
    <property type="component" value="Chromosome"/>
</dbReference>
<protein>
    <recommendedName>
        <fullName evidence="4">Capsule assembly Wzi family protein</fullName>
    </recommendedName>
</protein>
<reference evidence="2 3" key="1">
    <citation type="submission" date="2022-12" db="EMBL/GenBank/DDBJ databases">
        <title>Polyphasic characterization of Geotalea uranireducens NIT-SL11 newly isolated from a complex of sewage sludge and microbially reduced graphene oxide.</title>
        <authorList>
            <person name="Xie L."/>
            <person name="Yoshida N."/>
            <person name="Meng L."/>
        </authorList>
    </citation>
    <scope>NUCLEOTIDE SEQUENCE [LARGE SCALE GENOMIC DNA]</scope>
    <source>
        <strain evidence="2 3">NIT-SL11</strain>
    </source>
</reference>
<name>A0ABM8ELY3_9BACT</name>
<feature type="compositionally biased region" description="Polar residues" evidence="1">
    <location>
        <begin position="171"/>
        <end position="182"/>
    </location>
</feature>
<dbReference type="InterPro" id="IPR026950">
    <property type="entry name" value="Caps_assemb_Wzi"/>
</dbReference>